<feature type="domain" description="ABC transmembrane type-1" evidence="8">
    <location>
        <begin position="94"/>
        <end position="297"/>
    </location>
</feature>
<evidence type="ECO:0000256" key="7">
    <source>
        <dbReference type="RuleBase" id="RU363032"/>
    </source>
</evidence>
<feature type="transmembrane region" description="Helical" evidence="7">
    <location>
        <begin position="228"/>
        <end position="250"/>
    </location>
</feature>
<dbReference type="PROSITE" id="PS50928">
    <property type="entry name" value="ABC_TM1"/>
    <property type="match status" value="1"/>
</dbReference>
<comment type="caution">
    <text evidence="9">The sequence shown here is derived from an EMBL/GenBank/DDBJ whole genome shotgun (WGS) entry which is preliminary data.</text>
</comment>
<gene>
    <name evidence="9" type="ORF">H9716_07270</name>
</gene>
<evidence type="ECO:0000313" key="9">
    <source>
        <dbReference type="EMBL" id="HJB07655.1"/>
    </source>
</evidence>
<dbReference type="Gene3D" id="1.10.3720.10">
    <property type="entry name" value="MetI-like"/>
    <property type="match status" value="1"/>
</dbReference>
<name>A0A9D2RKX5_9FIRM</name>
<dbReference type="InterPro" id="IPR035906">
    <property type="entry name" value="MetI-like_sf"/>
</dbReference>
<feature type="transmembrane region" description="Helical" evidence="7">
    <location>
        <begin position="280"/>
        <end position="300"/>
    </location>
</feature>
<evidence type="ECO:0000256" key="4">
    <source>
        <dbReference type="ARBA" id="ARBA00022692"/>
    </source>
</evidence>
<comment type="similarity">
    <text evidence="7">Belongs to the binding-protein-dependent transport system permease family.</text>
</comment>
<dbReference type="InterPro" id="IPR000515">
    <property type="entry name" value="MetI-like"/>
</dbReference>
<dbReference type="Pfam" id="PF00528">
    <property type="entry name" value="BPD_transp_1"/>
    <property type="match status" value="1"/>
</dbReference>
<dbReference type="PANTHER" id="PTHR30465">
    <property type="entry name" value="INNER MEMBRANE ABC TRANSPORTER"/>
    <property type="match status" value="1"/>
</dbReference>
<accession>A0A9D2RKX5</accession>
<reference evidence="9" key="2">
    <citation type="submission" date="2021-04" db="EMBL/GenBank/DDBJ databases">
        <authorList>
            <person name="Gilroy R."/>
        </authorList>
    </citation>
    <scope>NUCLEOTIDE SEQUENCE</scope>
    <source>
        <strain evidence="9">CHK188-4685</strain>
    </source>
</reference>
<keyword evidence="3" id="KW-1003">Cell membrane</keyword>
<feature type="transmembrane region" description="Helical" evidence="7">
    <location>
        <begin position="9"/>
        <end position="30"/>
    </location>
</feature>
<evidence type="ECO:0000256" key="5">
    <source>
        <dbReference type="ARBA" id="ARBA00022989"/>
    </source>
</evidence>
<dbReference type="EMBL" id="DWYS01000088">
    <property type="protein sequence ID" value="HJB07655.1"/>
    <property type="molecule type" value="Genomic_DNA"/>
</dbReference>
<protein>
    <submittedName>
        <fullName evidence="9">ABC transporter permease</fullName>
    </submittedName>
</protein>
<comment type="subcellular location">
    <subcellularLocation>
        <location evidence="1 7">Cell membrane</location>
        <topology evidence="1 7">Multi-pass membrane protein</topology>
    </subcellularLocation>
</comment>
<organism evidence="9 10">
    <name type="scientific">Candidatus Enterocloster faecavium</name>
    <dbReference type="NCBI Taxonomy" id="2838560"/>
    <lineage>
        <taxon>Bacteria</taxon>
        <taxon>Bacillati</taxon>
        <taxon>Bacillota</taxon>
        <taxon>Clostridia</taxon>
        <taxon>Lachnospirales</taxon>
        <taxon>Lachnospiraceae</taxon>
        <taxon>Enterocloster</taxon>
    </lineage>
</organism>
<feature type="transmembrane region" description="Helical" evidence="7">
    <location>
        <begin position="100"/>
        <end position="121"/>
    </location>
</feature>
<feature type="transmembrane region" description="Helical" evidence="7">
    <location>
        <begin position="174"/>
        <end position="193"/>
    </location>
</feature>
<evidence type="ECO:0000256" key="3">
    <source>
        <dbReference type="ARBA" id="ARBA00022475"/>
    </source>
</evidence>
<dbReference type="GO" id="GO:0005886">
    <property type="term" value="C:plasma membrane"/>
    <property type="evidence" value="ECO:0007669"/>
    <property type="project" value="UniProtKB-SubCell"/>
</dbReference>
<dbReference type="InterPro" id="IPR045621">
    <property type="entry name" value="BPD_transp_1_N"/>
</dbReference>
<keyword evidence="2 7" id="KW-0813">Transport</keyword>
<dbReference type="Proteomes" id="UP000886804">
    <property type="component" value="Unassembled WGS sequence"/>
</dbReference>
<keyword evidence="5 7" id="KW-1133">Transmembrane helix</keyword>
<evidence type="ECO:0000256" key="6">
    <source>
        <dbReference type="ARBA" id="ARBA00023136"/>
    </source>
</evidence>
<evidence type="ECO:0000256" key="1">
    <source>
        <dbReference type="ARBA" id="ARBA00004651"/>
    </source>
</evidence>
<keyword evidence="6 7" id="KW-0472">Membrane</keyword>
<evidence type="ECO:0000313" key="10">
    <source>
        <dbReference type="Proteomes" id="UP000886804"/>
    </source>
</evidence>
<reference evidence="9" key="1">
    <citation type="journal article" date="2021" name="PeerJ">
        <title>Extensive microbial diversity within the chicken gut microbiome revealed by metagenomics and culture.</title>
        <authorList>
            <person name="Gilroy R."/>
            <person name="Ravi A."/>
            <person name="Getino M."/>
            <person name="Pursley I."/>
            <person name="Horton D.L."/>
            <person name="Alikhan N.F."/>
            <person name="Baker D."/>
            <person name="Gharbi K."/>
            <person name="Hall N."/>
            <person name="Watson M."/>
            <person name="Adriaenssens E.M."/>
            <person name="Foster-Nyarko E."/>
            <person name="Jarju S."/>
            <person name="Secka A."/>
            <person name="Antonio M."/>
            <person name="Oren A."/>
            <person name="Chaudhuri R.R."/>
            <person name="La Ragione R."/>
            <person name="Hildebrand F."/>
            <person name="Pallen M.J."/>
        </authorList>
    </citation>
    <scope>NUCLEOTIDE SEQUENCE</scope>
    <source>
        <strain evidence="9">CHK188-4685</strain>
    </source>
</reference>
<dbReference type="PANTHER" id="PTHR30465:SF74">
    <property type="entry name" value="OLIGOPEPTIDE TRANSPORT SYSTEM PERMEASE PROTEIN OPPB"/>
    <property type="match status" value="1"/>
</dbReference>
<dbReference type="Pfam" id="PF19300">
    <property type="entry name" value="BPD_transp_1_N"/>
    <property type="match status" value="1"/>
</dbReference>
<evidence type="ECO:0000256" key="2">
    <source>
        <dbReference type="ARBA" id="ARBA00022448"/>
    </source>
</evidence>
<proteinExistence type="inferred from homology"/>
<dbReference type="CDD" id="cd06261">
    <property type="entry name" value="TM_PBP2"/>
    <property type="match status" value="1"/>
</dbReference>
<dbReference type="SUPFAM" id="SSF161098">
    <property type="entry name" value="MetI-like"/>
    <property type="match status" value="1"/>
</dbReference>
<keyword evidence="4 7" id="KW-0812">Transmembrane</keyword>
<sequence length="312" mass="34265">MKKYILKRLLVSALTLIIITLMLFLLLQLMPGSPFNDEKLSPEQQEVLYQKYGLDQPLYVQLGRYMANMLRGDFGVSYSIAKNISINSILAVRLPVSIRIGGQAVVVGAFIGIILGCIAALKRNTIWDSITTVISVLGVSIPSYVFAMGLAYLFGFKMNWFPLLYNESLPVKSSVLPCIALCMFTIASIARFMRSEMIEVLDSDYMLFAQSKGIYGPRLVICHALRNSLISVITVLGPLIVGLMTGSLVVEKLFAIPGIGSLLVTAIQSNDYNVTIALTFVYSALYIGVMLVVDILYGIIDPRIRITKGGGQ</sequence>
<dbReference type="AlphaFoldDB" id="A0A9D2RKX5"/>
<dbReference type="GO" id="GO:0055085">
    <property type="term" value="P:transmembrane transport"/>
    <property type="evidence" value="ECO:0007669"/>
    <property type="project" value="InterPro"/>
</dbReference>
<feature type="transmembrane region" description="Helical" evidence="7">
    <location>
        <begin position="133"/>
        <end position="154"/>
    </location>
</feature>
<evidence type="ECO:0000259" key="8">
    <source>
        <dbReference type="PROSITE" id="PS50928"/>
    </source>
</evidence>